<gene>
    <name evidence="2" type="ORF">NliqN6_3714</name>
</gene>
<dbReference type="EMBL" id="BLZA01000021">
    <property type="protein sequence ID" value="GHJ87312.1"/>
    <property type="molecule type" value="Genomic_DNA"/>
</dbReference>
<evidence type="ECO:0000313" key="2">
    <source>
        <dbReference type="EMBL" id="GHJ87312.1"/>
    </source>
</evidence>
<proteinExistence type="predicted"/>
<reference evidence="2" key="1">
    <citation type="submission" date="2020-07" db="EMBL/GenBank/DDBJ databases">
        <title>Draft Genome Sequence of a Deep-Sea Yeast, Naganishia (Cryptococcus) liquefaciens strain N6.</title>
        <authorList>
            <person name="Han Y.W."/>
            <person name="Kajitani R."/>
            <person name="Morimoto H."/>
            <person name="Parhat M."/>
            <person name="Tsubouchi H."/>
            <person name="Bakenova O."/>
            <person name="Ogata M."/>
            <person name="Argunhan B."/>
            <person name="Aoki R."/>
            <person name="Kajiwara S."/>
            <person name="Itoh T."/>
            <person name="Iwasaki H."/>
        </authorList>
    </citation>
    <scope>NUCLEOTIDE SEQUENCE</scope>
    <source>
        <strain evidence="2">N6</strain>
    </source>
</reference>
<keyword evidence="1" id="KW-0812">Transmembrane</keyword>
<comment type="caution">
    <text evidence="2">The sequence shown here is derived from an EMBL/GenBank/DDBJ whole genome shotgun (WGS) entry which is preliminary data.</text>
</comment>
<keyword evidence="3" id="KW-1185">Reference proteome</keyword>
<dbReference type="AlphaFoldDB" id="A0A8H3YGK4"/>
<name>A0A8H3YGK4_9TREE</name>
<keyword evidence="1" id="KW-0472">Membrane</keyword>
<evidence type="ECO:0000313" key="3">
    <source>
        <dbReference type="Proteomes" id="UP000620104"/>
    </source>
</evidence>
<evidence type="ECO:0000256" key="1">
    <source>
        <dbReference type="SAM" id="Phobius"/>
    </source>
</evidence>
<organism evidence="2 3">
    <name type="scientific">Naganishia liquefaciens</name>
    <dbReference type="NCBI Taxonomy" id="104408"/>
    <lineage>
        <taxon>Eukaryota</taxon>
        <taxon>Fungi</taxon>
        <taxon>Dikarya</taxon>
        <taxon>Basidiomycota</taxon>
        <taxon>Agaricomycotina</taxon>
        <taxon>Tremellomycetes</taxon>
        <taxon>Filobasidiales</taxon>
        <taxon>Filobasidiaceae</taxon>
        <taxon>Naganishia</taxon>
    </lineage>
</organism>
<sequence>MMIQLTAQCSEILEDGRAAVSKDAFVSGATDSVRRWVSDCWAVEAGKSSQSPGRYAVLQYTRRSKLEVGTCLALMNFLIVLNGATVARRATYRKRFRMRQARIFSGPTAKELVRDDPAGFASDECTSRCQNEASDGLWRTALTNAFSLISSDQVKEFTLIGLLLRAVRHASGLEDAILMCIFPLSLKRAGLRQSCTRHEVIHVSGIAEAARPAGRPSSRGFGHWESPRGLISPTRFGMLPPARTAQRTAEHGVISWNAW</sequence>
<feature type="transmembrane region" description="Helical" evidence="1">
    <location>
        <begin position="66"/>
        <end position="87"/>
    </location>
</feature>
<protein>
    <submittedName>
        <fullName evidence="2">Uncharacterized protein</fullName>
    </submittedName>
</protein>
<accession>A0A8H3YGK4</accession>
<dbReference type="Proteomes" id="UP000620104">
    <property type="component" value="Unassembled WGS sequence"/>
</dbReference>
<keyword evidence="1" id="KW-1133">Transmembrane helix</keyword>